<evidence type="ECO:0000259" key="1">
    <source>
        <dbReference type="PROSITE" id="PS50105"/>
    </source>
</evidence>
<sequence length="261" mass="29974">MSFIDNWSIEEVLNWLDIIKMSQYKRVFKAMQIDGYLLSKITMEDLIKDFKISNISDSLILLQSITSLTSFSELSKPSMSLSCNYEDKTIYFKCPAEDFYIGSDSKCCICLPNLSQFHCHITLEHSSCRFFIQNTSVYSDCFLKLPKISKLFVGMVFCIQEFQFTVLSLGYNNIYKSVTCAIRKWDGEVIEFSNEGCCFGRSATNKVVLKSSGVYNLHAKIRSDLTLEAVYSCYIKLDPTLLYPFYLGSVLKTNNHMISFE</sequence>
<evidence type="ECO:0000313" key="3">
    <source>
        <dbReference type="Proteomes" id="UP000187209"/>
    </source>
</evidence>
<dbReference type="SUPFAM" id="SSF47769">
    <property type="entry name" value="SAM/Pointed domain"/>
    <property type="match status" value="1"/>
</dbReference>
<name>A0A1R2BCA6_9CILI</name>
<dbReference type="Proteomes" id="UP000187209">
    <property type="component" value="Unassembled WGS sequence"/>
</dbReference>
<dbReference type="Pfam" id="PF07647">
    <property type="entry name" value="SAM_2"/>
    <property type="match status" value="1"/>
</dbReference>
<dbReference type="InterPro" id="IPR001660">
    <property type="entry name" value="SAM"/>
</dbReference>
<gene>
    <name evidence="2" type="ORF">SteCoe_26673</name>
</gene>
<dbReference type="CDD" id="cd00060">
    <property type="entry name" value="FHA"/>
    <property type="match status" value="1"/>
</dbReference>
<reference evidence="2 3" key="1">
    <citation type="submission" date="2016-11" db="EMBL/GenBank/DDBJ databases">
        <title>The macronuclear genome of Stentor coeruleus: a giant cell with tiny introns.</title>
        <authorList>
            <person name="Slabodnick M."/>
            <person name="Ruby J.G."/>
            <person name="Reiff S.B."/>
            <person name="Swart E.C."/>
            <person name="Gosai S."/>
            <person name="Prabakaran S."/>
            <person name="Witkowska E."/>
            <person name="Larue G.E."/>
            <person name="Fisher S."/>
            <person name="Freeman R.M."/>
            <person name="Gunawardena J."/>
            <person name="Chu W."/>
            <person name="Stover N.A."/>
            <person name="Gregory B.D."/>
            <person name="Nowacki M."/>
            <person name="Derisi J."/>
            <person name="Roy S.W."/>
            <person name="Marshall W.F."/>
            <person name="Sood P."/>
        </authorList>
    </citation>
    <scope>NUCLEOTIDE SEQUENCE [LARGE SCALE GENOMIC DNA]</scope>
    <source>
        <strain evidence="2">WM001</strain>
    </source>
</reference>
<keyword evidence="3" id="KW-1185">Reference proteome</keyword>
<dbReference type="InterPro" id="IPR013761">
    <property type="entry name" value="SAM/pointed_sf"/>
</dbReference>
<evidence type="ECO:0000313" key="2">
    <source>
        <dbReference type="EMBL" id="OMJ74416.1"/>
    </source>
</evidence>
<feature type="domain" description="SAM" evidence="1">
    <location>
        <begin position="7"/>
        <end position="71"/>
    </location>
</feature>
<dbReference type="AlphaFoldDB" id="A0A1R2BCA6"/>
<dbReference type="InterPro" id="IPR008984">
    <property type="entry name" value="SMAD_FHA_dom_sf"/>
</dbReference>
<proteinExistence type="predicted"/>
<dbReference type="Gene3D" id="1.10.150.50">
    <property type="entry name" value="Transcription Factor, Ets-1"/>
    <property type="match status" value="1"/>
</dbReference>
<dbReference type="OrthoDB" id="6516566at2759"/>
<dbReference type="SUPFAM" id="SSF49879">
    <property type="entry name" value="SMAD/FHA domain"/>
    <property type="match status" value="1"/>
</dbReference>
<dbReference type="EMBL" id="MPUH01000753">
    <property type="protein sequence ID" value="OMJ74416.1"/>
    <property type="molecule type" value="Genomic_DNA"/>
</dbReference>
<organism evidence="2 3">
    <name type="scientific">Stentor coeruleus</name>
    <dbReference type="NCBI Taxonomy" id="5963"/>
    <lineage>
        <taxon>Eukaryota</taxon>
        <taxon>Sar</taxon>
        <taxon>Alveolata</taxon>
        <taxon>Ciliophora</taxon>
        <taxon>Postciliodesmatophora</taxon>
        <taxon>Heterotrichea</taxon>
        <taxon>Heterotrichida</taxon>
        <taxon>Stentoridae</taxon>
        <taxon>Stentor</taxon>
    </lineage>
</organism>
<accession>A0A1R2BCA6</accession>
<protein>
    <recommendedName>
        <fullName evidence="1">SAM domain-containing protein</fullName>
    </recommendedName>
</protein>
<comment type="caution">
    <text evidence="2">The sequence shown here is derived from an EMBL/GenBank/DDBJ whole genome shotgun (WGS) entry which is preliminary data.</text>
</comment>
<dbReference type="PROSITE" id="PS50105">
    <property type="entry name" value="SAM_DOMAIN"/>
    <property type="match status" value="1"/>
</dbReference>
<dbReference type="SMART" id="SM00454">
    <property type="entry name" value="SAM"/>
    <property type="match status" value="1"/>
</dbReference>